<accession>A0A8T2PG39</accession>
<comment type="caution">
    <text evidence="2">The sequence shown here is derived from an EMBL/GenBank/DDBJ whole genome shotgun (WGS) entry which is preliminary data.</text>
</comment>
<feature type="region of interest" description="Disordered" evidence="1">
    <location>
        <begin position="1"/>
        <end position="31"/>
    </location>
</feature>
<reference evidence="2" key="1">
    <citation type="thesis" date="2021" institute="BYU ScholarsArchive" country="Provo, UT, USA">
        <title>Applications of and Algorithms for Genome Assembly and Genomic Analyses with an Emphasis on Marine Teleosts.</title>
        <authorList>
            <person name="Pickett B.D."/>
        </authorList>
    </citation>
    <scope>NUCLEOTIDE SEQUENCE</scope>
    <source>
        <strain evidence="2">HI-2016</strain>
    </source>
</reference>
<evidence type="ECO:0000256" key="1">
    <source>
        <dbReference type="SAM" id="MobiDB-lite"/>
    </source>
</evidence>
<protein>
    <submittedName>
        <fullName evidence="2">Uncharacterized protein</fullName>
    </submittedName>
</protein>
<proteinExistence type="predicted"/>
<sequence length="99" mass="10286">MIKDLELKCGRSIQPSSGKKQRKEQLGPGAGLKRAGLSKGVWMSVAVPAGWRKASGLVAMVQRVAGLSGLGRKLAVRLLQCPGSEGAVTGHLLRAGRGV</sequence>
<gene>
    <name evidence="2" type="ORF">JZ751_026474</name>
</gene>
<organism evidence="2 3">
    <name type="scientific">Albula glossodonta</name>
    <name type="common">roundjaw bonefish</name>
    <dbReference type="NCBI Taxonomy" id="121402"/>
    <lineage>
        <taxon>Eukaryota</taxon>
        <taxon>Metazoa</taxon>
        <taxon>Chordata</taxon>
        <taxon>Craniata</taxon>
        <taxon>Vertebrata</taxon>
        <taxon>Euteleostomi</taxon>
        <taxon>Actinopterygii</taxon>
        <taxon>Neopterygii</taxon>
        <taxon>Teleostei</taxon>
        <taxon>Albuliformes</taxon>
        <taxon>Albulidae</taxon>
        <taxon>Albula</taxon>
    </lineage>
</organism>
<evidence type="ECO:0000313" key="2">
    <source>
        <dbReference type="EMBL" id="KAG9350121.1"/>
    </source>
</evidence>
<evidence type="ECO:0000313" key="3">
    <source>
        <dbReference type="Proteomes" id="UP000824540"/>
    </source>
</evidence>
<dbReference type="EMBL" id="JAFBMS010000008">
    <property type="protein sequence ID" value="KAG9350121.1"/>
    <property type="molecule type" value="Genomic_DNA"/>
</dbReference>
<name>A0A8T2PG39_9TELE</name>
<keyword evidence="3" id="KW-1185">Reference proteome</keyword>
<dbReference type="Proteomes" id="UP000824540">
    <property type="component" value="Unassembled WGS sequence"/>
</dbReference>
<dbReference type="AlphaFoldDB" id="A0A8T2PG39"/>